<gene>
    <name evidence="1" type="ORF">PCOR1329_LOCUS40967</name>
</gene>
<protein>
    <recommendedName>
        <fullName evidence="3">Hexosyltransferase</fullName>
    </recommendedName>
</protein>
<accession>A0ABN9TP59</accession>
<name>A0ABN9TP59_9DINO</name>
<reference evidence="1" key="1">
    <citation type="submission" date="2023-10" db="EMBL/GenBank/DDBJ databases">
        <authorList>
            <person name="Chen Y."/>
            <person name="Shah S."/>
            <person name="Dougan E. K."/>
            <person name="Thang M."/>
            <person name="Chan C."/>
        </authorList>
    </citation>
    <scope>NUCLEOTIDE SEQUENCE [LARGE SCALE GENOMIC DNA]</scope>
</reference>
<organism evidence="1 2">
    <name type="scientific">Prorocentrum cordatum</name>
    <dbReference type="NCBI Taxonomy" id="2364126"/>
    <lineage>
        <taxon>Eukaryota</taxon>
        <taxon>Sar</taxon>
        <taxon>Alveolata</taxon>
        <taxon>Dinophyceae</taxon>
        <taxon>Prorocentrales</taxon>
        <taxon>Prorocentraceae</taxon>
        <taxon>Prorocentrum</taxon>
    </lineage>
</organism>
<evidence type="ECO:0008006" key="3">
    <source>
        <dbReference type="Google" id="ProtNLM"/>
    </source>
</evidence>
<sequence>MSDGCAVELRFRTSVSSATTTTTPTQEPPSLFCFSVIRVTKQSTEPELLAAQYEKGASIFSCDAYTVLSNGGSVYLAGRETPEIDVSTVKLGHIGDAGVTTSSWVNTAIFMEAWNMVGAEGTFRTCDWTVKVDPDAVFFPQRLAPRLAPHTESGGNGYFVNNCGAFVQFGWSEFYGSLEVFSQAAVERYLVKANQQRCRTELEWDGWGEDLFVSQCMVKLGVDHIDMFDMLGDQRCVAAPCTDTTKVAFHDFKDSGSWFDCWFQSGGVPRPVIPLQVASV</sequence>
<dbReference type="EMBL" id="CAUYUJ010014938">
    <property type="protein sequence ID" value="CAK0847882.1"/>
    <property type="molecule type" value="Genomic_DNA"/>
</dbReference>
<evidence type="ECO:0000313" key="1">
    <source>
        <dbReference type="EMBL" id="CAK0847882.1"/>
    </source>
</evidence>
<dbReference type="Proteomes" id="UP001189429">
    <property type="component" value="Unassembled WGS sequence"/>
</dbReference>
<proteinExistence type="predicted"/>
<keyword evidence="2" id="KW-1185">Reference proteome</keyword>
<evidence type="ECO:0000313" key="2">
    <source>
        <dbReference type="Proteomes" id="UP001189429"/>
    </source>
</evidence>
<comment type="caution">
    <text evidence="1">The sequence shown here is derived from an EMBL/GenBank/DDBJ whole genome shotgun (WGS) entry which is preliminary data.</text>
</comment>